<name>A0A6J7II50_9ZZZZ</name>
<gene>
    <name evidence="1" type="ORF">UFOPK3772_00206</name>
</gene>
<dbReference type="NCBIfam" id="TIGR02243">
    <property type="entry name" value="putative baseplate assembly protein"/>
    <property type="match status" value="1"/>
</dbReference>
<proteinExistence type="predicted"/>
<dbReference type="AlphaFoldDB" id="A0A6J7II50"/>
<organism evidence="1">
    <name type="scientific">freshwater metagenome</name>
    <dbReference type="NCBI Taxonomy" id="449393"/>
    <lineage>
        <taxon>unclassified sequences</taxon>
        <taxon>metagenomes</taxon>
        <taxon>ecological metagenomes</taxon>
    </lineage>
</organism>
<dbReference type="InterPro" id="IPR011749">
    <property type="entry name" value="CHP02243"/>
</dbReference>
<dbReference type="EMBL" id="CAFBNE010000004">
    <property type="protein sequence ID" value="CAB4930296.1"/>
    <property type="molecule type" value="Genomic_DNA"/>
</dbReference>
<sequence>MTLPAPNLDDRGFQDLVDEAKRLVQLRNPEWTDHNVSDPGVTLIETFAYMTDQLIYRLNRVPDLHYVKFLDLLGEKMIPPAAAVARIEFWLSVAQDVDISIPRGTLVSTVRTGNDRAVTFATIDDFTIPAVDCRQSLTKAVDGGFENHDERRALREEFPVFSSCPQVGDALYIGLTQAASHCFVRLVIASNSDVEGIGVDPLNPPYIVEAWDGQKWGKSRILSDDTGGLNRSGNIDLSISEHVASTIGGVHAAWLRIIVVETVGSQPAYLSTPEILHVEADTLGGVIDAAHSEPIENELLGPCTGTPGDRLHLSQVPLVAGQMSMEIEVSGVRGWTTWTRVESFAESGPMDRHFVLDEVSGQLRFGPVIRLPEGGSRGYGATPEPQAMVRIPRYLVGGGLIGNVESRTLSVLRTSIPFISTVVNLQAAYGGSDAETLEDVKERAAITVRTQMRAVTARDYELLVATAAPSIARVSCIDATSMGKPGHVLIQVVPRVTRDVSDFDALQPREEVLKEIRNFIDPRRPLGAVVHVEPPKYLGVSVVARIALEPGASQTRVVAEADAALRSFMHPVEGGYDGKGWPFGHPLLLGDVHARLQRIPGLAYVDVVRLVPVDIVTGVHGTPGDKVQAGARDLLFCVGNEIEVVE</sequence>
<protein>
    <submittedName>
        <fullName evidence="1">Unannotated protein</fullName>
    </submittedName>
</protein>
<dbReference type="Gene3D" id="3.30.300.200">
    <property type="match status" value="1"/>
</dbReference>
<evidence type="ECO:0000313" key="1">
    <source>
        <dbReference type="EMBL" id="CAB4930296.1"/>
    </source>
</evidence>
<accession>A0A6J7II50</accession>
<reference evidence="1" key="1">
    <citation type="submission" date="2020-05" db="EMBL/GenBank/DDBJ databases">
        <authorList>
            <person name="Chiriac C."/>
            <person name="Salcher M."/>
            <person name="Ghai R."/>
            <person name="Kavagutti S V."/>
        </authorList>
    </citation>
    <scope>NUCLEOTIDE SEQUENCE</scope>
</reference>